<sequence>MKPNFPKHSCVYKSIKIQKPYKFASLNLIFFLAFLFSCQEQEVEAVYPEEAAINGYIGLQDSEKLNEAFMQAKEFVNRPNRRTNFPFQFSWDMVDHSRVLQIVQNGNGNYSNYTFSIEQKDESNFLNLVLKEQADGFYGALFEYHYLTDANGTLVNTIERINKYSLDGRLISQYNTDSNNGNTNRLLTETCYKASVEWLAFDGSPCDPFEFEEEDDGCWETVVLTPVSCIQSDPHGGGNDDGTNEDVDDWGTPLPDPEIGGGTSPGGSSSGEPSSPEDDGGSPSAPGEAQDELIGLEPPLNGPSPLPQCGDGEVRVDGVCIDEELLLAELWEQENIELSEEFENNPCAKGVYDDLMENNIAFDVLSDFFGDNPKANLEIDLVEEIPTEDGFANGKTYAPSNGIIKIELSKSYIDAGRSNLEIARTLCHEFIHAELYYKYTYLDKSEFYDLFREYTRAEIGTTQHNLMVQFYLDKLSYMMSQFDSNINGVNFHTLYESGAWLGLEETDLWEDKTEEEKAEIENDQSILYNNRERCQ</sequence>
<dbReference type="EMBL" id="CP002349">
    <property type="protein sequence ID" value="ADR20945.1"/>
    <property type="molecule type" value="Genomic_DNA"/>
</dbReference>
<feature type="compositionally biased region" description="Gly residues" evidence="1">
    <location>
        <begin position="259"/>
        <end position="269"/>
    </location>
</feature>
<dbReference type="RefSeq" id="WP_013453096.1">
    <property type="nucleotide sequence ID" value="NC_014759.1"/>
</dbReference>
<dbReference type="AlphaFoldDB" id="E4TTM8"/>
<evidence type="ECO:0000313" key="2">
    <source>
        <dbReference type="EMBL" id="ADR20945.1"/>
    </source>
</evidence>
<reference evidence="2 3" key="1">
    <citation type="journal article" date="2011" name="Stand. Genomic Sci.">
        <title>Complete genome sequence of Marivirga tractuosa type strain (H-43).</title>
        <authorList>
            <person name="Pagani I."/>
            <person name="Chertkov O."/>
            <person name="Lapidus A."/>
            <person name="Lucas S."/>
            <person name="Del Rio T.G."/>
            <person name="Tice H."/>
            <person name="Copeland A."/>
            <person name="Cheng J.F."/>
            <person name="Nolan M."/>
            <person name="Saunders E."/>
            <person name="Pitluck S."/>
            <person name="Held B."/>
            <person name="Goodwin L."/>
            <person name="Liolios K."/>
            <person name="Ovchinikova G."/>
            <person name="Ivanova N."/>
            <person name="Mavromatis K."/>
            <person name="Pati A."/>
            <person name="Chen A."/>
            <person name="Palaniappan K."/>
            <person name="Land M."/>
            <person name="Hauser L."/>
            <person name="Jeffries C.D."/>
            <person name="Detter J.C."/>
            <person name="Han C."/>
            <person name="Tapia R."/>
            <person name="Ngatchou-Djao O.D."/>
            <person name="Rohde M."/>
            <person name="Goker M."/>
            <person name="Spring S."/>
            <person name="Sikorski J."/>
            <person name="Woyke T."/>
            <person name="Bristow J."/>
            <person name="Eisen J.A."/>
            <person name="Markowitz V."/>
            <person name="Hugenholtz P."/>
            <person name="Klenk H.P."/>
            <person name="Kyrpides N.C."/>
        </authorList>
    </citation>
    <scope>NUCLEOTIDE SEQUENCE [LARGE SCALE GENOMIC DNA]</scope>
    <source>
        <strain evidence="3">ATCC 23168 / DSM 4126 / NBRC 15989 / NCIMB 1408 / VKM B-1430 / H-43</strain>
    </source>
</reference>
<accession>E4TTM8</accession>
<proteinExistence type="predicted"/>
<evidence type="ECO:0000256" key="1">
    <source>
        <dbReference type="SAM" id="MobiDB-lite"/>
    </source>
</evidence>
<dbReference type="HOGENOM" id="CLU_468324_0_0_10"/>
<evidence type="ECO:0000313" key="3">
    <source>
        <dbReference type="Proteomes" id="UP000008720"/>
    </source>
</evidence>
<dbReference type="OrthoDB" id="839740at2"/>
<dbReference type="eggNOG" id="ENOG5030Y3X">
    <property type="taxonomic scope" value="Bacteria"/>
</dbReference>
<dbReference type="STRING" id="643867.Ftrac_0943"/>
<protein>
    <submittedName>
        <fullName evidence="2">Uncharacterized protein</fullName>
    </submittedName>
</protein>
<name>E4TTM8_MARTH</name>
<gene>
    <name evidence="2" type="ordered locus">Ftrac_0943</name>
</gene>
<feature type="region of interest" description="Disordered" evidence="1">
    <location>
        <begin position="230"/>
        <end position="310"/>
    </location>
</feature>
<keyword evidence="3" id="KW-1185">Reference proteome</keyword>
<dbReference type="Proteomes" id="UP000008720">
    <property type="component" value="Chromosome"/>
</dbReference>
<dbReference type="KEGG" id="mtt:Ftrac_0943"/>
<organism evidence="2 3">
    <name type="scientific">Marivirga tractuosa (strain ATCC 23168 / DSM 4126 / NBRC 15989 / NCIMB 1408 / VKM B-1430 / H-43)</name>
    <name type="common">Microscilla tractuosa</name>
    <name type="synonym">Flexibacter tractuosus</name>
    <dbReference type="NCBI Taxonomy" id="643867"/>
    <lineage>
        <taxon>Bacteria</taxon>
        <taxon>Pseudomonadati</taxon>
        <taxon>Bacteroidota</taxon>
        <taxon>Cytophagia</taxon>
        <taxon>Cytophagales</taxon>
        <taxon>Marivirgaceae</taxon>
        <taxon>Marivirga</taxon>
    </lineage>
</organism>